<dbReference type="InterPro" id="IPR011008">
    <property type="entry name" value="Dimeric_a/b-barrel"/>
</dbReference>
<accession>A0AA41QXU0</accession>
<evidence type="ECO:0000259" key="3">
    <source>
        <dbReference type="Pfam" id="PF03992"/>
    </source>
</evidence>
<protein>
    <submittedName>
        <fullName evidence="4">Antibiotic biosynthesis monooxygenase</fullName>
    </submittedName>
</protein>
<organism evidence="4 5">
    <name type="scientific">Cryobacterium zhongshanensis</name>
    <dbReference type="NCBI Taxonomy" id="2928153"/>
    <lineage>
        <taxon>Bacteria</taxon>
        <taxon>Bacillati</taxon>
        <taxon>Actinomycetota</taxon>
        <taxon>Actinomycetes</taxon>
        <taxon>Micrococcales</taxon>
        <taxon>Microbacteriaceae</taxon>
        <taxon>Cryobacterium</taxon>
    </lineage>
</organism>
<keyword evidence="2" id="KW-0812">Transmembrane</keyword>
<name>A0AA41QXU0_9MICO</name>
<dbReference type="InterPro" id="IPR038762">
    <property type="entry name" value="ABM_predict"/>
</dbReference>
<feature type="transmembrane region" description="Helical" evidence="2">
    <location>
        <begin position="170"/>
        <end position="189"/>
    </location>
</feature>
<dbReference type="EMBL" id="JALGAR010000002">
    <property type="protein sequence ID" value="MCI4657916.1"/>
    <property type="molecule type" value="Genomic_DNA"/>
</dbReference>
<keyword evidence="5" id="KW-1185">Reference proteome</keyword>
<comment type="caution">
    <text evidence="4">The sequence shown here is derived from an EMBL/GenBank/DDBJ whole genome shotgun (WGS) entry which is preliminary data.</text>
</comment>
<evidence type="ECO:0000256" key="2">
    <source>
        <dbReference type="SAM" id="Phobius"/>
    </source>
</evidence>
<evidence type="ECO:0000313" key="4">
    <source>
        <dbReference type="EMBL" id="MCI4657916.1"/>
    </source>
</evidence>
<proteinExistence type="predicted"/>
<evidence type="ECO:0000313" key="5">
    <source>
        <dbReference type="Proteomes" id="UP001165341"/>
    </source>
</evidence>
<dbReference type="PANTHER" id="PTHR40057">
    <property type="entry name" value="SLR1162 PROTEIN"/>
    <property type="match status" value="1"/>
</dbReference>
<dbReference type="Pfam" id="PF03992">
    <property type="entry name" value="ABM"/>
    <property type="match status" value="1"/>
</dbReference>
<feature type="region of interest" description="Disordered" evidence="1">
    <location>
        <begin position="1"/>
        <end position="22"/>
    </location>
</feature>
<dbReference type="GO" id="GO:0004497">
    <property type="term" value="F:monooxygenase activity"/>
    <property type="evidence" value="ECO:0007669"/>
    <property type="project" value="UniProtKB-KW"/>
</dbReference>
<keyword evidence="2" id="KW-1133">Transmembrane helix</keyword>
<dbReference type="Gene3D" id="3.30.70.100">
    <property type="match status" value="1"/>
</dbReference>
<keyword evidence="4" id="KW-0503">Monooxygenase</keyword>
<dbReference type="SUPFAM" id="SSF54909">
    <property type="entry name" value="Dimeric alpha+beta barrel"/>
    <property type="match status" value="1"/>
</dbReference>
<keyword evidence="2" id="KW-0472">Membrane</keyword>
<feature type="domain" description="ABM" evidence="3">
    <location>
        <begin position="21"/>
        <end position="94"/>
    </location>
</feature>
<dbReference type="InterPro" id="IPR007138">
    <property type="entry name" value="ABM_dom"/>
</dbReference>
<reference evidence="4" key="1">
    <citation type="submission" date="2022-03" db="EMBL/GenBank/DDBJ databases">
        <title>Cryobacterium sp. nov. strain ZS14-85, isolated from Antarctic soil.</title>
        <authorList>
            <person name="Li J."/>
            <person name="Niu G."/>
        </authorList>
    </citation>
    <scope>NUCLEOTIDE SEQUENCE</scope>
    <source>
        <strain evidence="4">ZS14-85</strain>
    </source>
</reference>
<dbReference type="AlphaFoldDB" id="A0AA41QXU0"/>
<feature type="transmembrane region" description="Helical" evidence="2">
    <location>
        <begin position="137"/>
        <end position="158"/>
    </location>
</feature>
<keyword evidence="4" id="KW-0560">Oxidoreductase</keyword>
<evidence type="ECO:0000256" key="1">
    <source>
        <dbReference type="SAM" id="MobiDB-lite"/>
    </source>
</evidence>
<sequence length="210" mass="23382">MSSVSPGNDGNPAAAGPSDSITVSITRRVQPTRIPEATHWAQQGMDLASAFPGFLGSGWVRTSADSLSWHMLYRFDNSDSLDAWEGSDERAEWLAQGVDYILDARVQKRTGIEGWFDTPQEGADSSIYQPSQWKQTVAIGLGFFPTNVVFTFLVTLAIPEWGGFPIVPRILLTTLVMAPTMTLLVMPWITRWLRPWLTRPPASAYRRPRV</sequence>
<dbReference type="RefSeq" id="WP_243011747.1">
    <property type="nucleotide sequence ID" value="NZ_JALGAR010000002.1"/>
</dbReference>
<dbReference type="PANTHER" id="PTHR40057:SF1">
    <property type="entry name" value="SLR1162 PROTEIN"/>
    <property type="match status" value="1"/>
</dbReference>
<gene>
    <name evidence="4" type="ORF">MQH31_08860</name>
</gene>
<dbReference type="Proteomes" id="UP001165341">
    <property type="component" value="Unassembled WGS sequence"/>
</dbReference>